<keyword evidence="2" id="KW-1185">Reference proteome</keyword>
<evidence type="ECO:0000313" key="1">
    <source>
        <dbReference type="EMBL" id="TYI08385.1"/>
    </source>
</evidence>
<protein>
    <submittedName>
        <fullName evidence="1">Uncharacterized protein</fullName>
    </submittedName>
</protein>
<evidence type="ECO:0000313" key="2">
    <source>
        <dbReference type="Proteomes" id="UP000322667"/>
    </source>
</evidence>
<proteinExistence type="predicted"/>
<reference evidence="1 2" key="1">
    <citation type="submission" date="2019-07" db="EMBL/GenBank/DDBJ databases">
        <title>WGS assembly of Gossypium tomentosum.</title>
        <authorList>
            <person name="Chen Z.J."/>
            <person name="Sreedasyam A."/>
            <person name="Ando A."/>
            <person name="Song Q."/>
            <person name="De L."/>
            <person name="Hulse-Kemp A."/>
            <person name="Ding M."/>
            <person name="Ye W."/>
            <person name="Kirkbride R."/>
            <person name="Jenkins J."/>
            <person name="Plott C."/>
            <person name="Lovell J."/>
            <person name="Lin Y.-M."/>
            <person name="Vaughn R."/>
            <person name="Liu B."/>
            <person name="Li W."/>
            <person name="Simpson S."/>
            <person name="Scheffler B."/>
            <person name="Saski C."/>
            <person name="Grover C."/>
            <person name="Hu G."/>
            <person name="Conover J."/>
            <person name="Carlson J."/>
            <person name="Shu S."/>
            <person name="Boston L."/>
            <person name="Williams M."/>
            <person name="Peterson D."/>
            <person name="Mcgee K."/>
            <person name="Jones D."/>
            <person name="Wendel J."/>
            <person name="Stelly D."/>
            <person name="Grimwood J."/>
            <person name="Schmutz J."/>
        </authorList>
    </citation>
    <scope>NUCLEOTIDE SEQUENCE [LARGE SCALE GENOMIC DNA]</scope>
    <source>
        <strain evidence="1">7179.01</strain>
    </source>
</reference>
<dbReference type="Proteomes" id="UP000322667">
    <property type="component" value="Chromosome A10"/>
</dbReference>
<organism evidence="1 2">
    <name type="scientific">Gossypium tomentosum</name>
    <name type="common">Hawaiian cotton</name>
    <name type="synonym">Gossypium sandvicense</name>
    <dbReference type="NCBI Taxonomy" id="34277"/>
    <lineage>
        <taxon>Eukaryota</taxon>
        <taxon>Viridiplantae</taxon>
        <taxon>Streptophyta</taxon>
        <taxon>Embryophyta</taxon>
        <taxon>Tracheophyta</taxon>
        <taxon>Spermatophyta</taxon>
        <taxon>Magnoliopsida</taxon>
        <taxon>eudicotyledons</taxon>
        <taxon>Gunneridae</taxon>
        <taxon>Pentapetalae</taxon>
        <taxon>rosids</taxon>
        <taxon>malvids</taxon>
        <taxon>Malvales</taxon>
        <taxon>Malvaceae</taxon>
        <taxon>Malvoideae</taxon>
        <taxon>Gossypium</taxon>
    </lineage>
</organism>
<dbReference type="EMBL" id="CM017619">
    <property type="protein sequence ID" value="TYI08385.1"/>
    <property type="molecule type" value="Genomic_DNA"/>
</dbReference>
<name>A0A5D2NZ61_GOSTO</name>
<dbReference type="AlphaFoldDB" id="A0A5D2NZ61"/>
<gene>
    <name evidence="1" type="ORF">ES332_A10G294700v1</name>
</gene>
<accession>A0A5D2NZ61</accession>
<sequence length="76" mass="8655">MEFVIGIVSSIVTKAAEYTISPIINVEFSSHARHAKVAMQGEVAASSRAMKYRNWSLKLPNYLLCFDCIFNYYFVI</sequence>